<reference evidence="4" key="1">
    <citation type="journal article" date="2021" name="BMC Genomics">
        <title>Chromosome-level genome assembly and manually-curated proteome of model necrotroph Parastagonospora nodorum Sn15 reveals a genome-wide trove of candidate effector homologs, and redundancy of virulence-related functions within an accessory chromosome.</title>
        <authorList>
            <person name="Bertazzoni S."/>
            <person name="Jones D.A.B."/>
            <person name="Phan H.T."/>
            <person name="Tan K.-C."/>
            <person name="Hane J.K."/>
        </authorList>
    </citation>
    <scope>NUCLEOTIDE SEQUENCE [LARGE SCALE GENOMIC DNA]</scope>
    <source>
        <strain evidence="4">SN15 / ATCC MYA-4574 / FGSC 10173)</strain>
    </source>
</reference>
<feature type="region of interest" description="Disordered" evidence="2">
    <location>
        <begin position="1"/>
        <end position="37"/>
    </location>
</feature>
<sequence>MTLPATPSKPARNGKPEPKSPHLSRAERREERNARKHIIKIETAKHRSRVGKRCEKNVLKNAEKKARKAAKAKARARQHVAGAVSDTSFKTSSRQYSAVSRAPSIFNLTPETAKAIADAAQSDSPSHYSRKVGTPLLLTPSQGGHCKVERSLTDDFLRVREVVEKEERALLSTPDSISDLAQESNDEWIGLADEIEGQDSEYDLPTIHPGAYLEFFGDREEKHTRLLTPDSRGDVEATHVNNPKDWDTFKQREVEWIKREGDPHRIAFDEQGNEMRALSYWSDFDSNENDPGDGHDPFWDNLDFRANPSEDEAENVHEAVVLSDDEPDSDVEELPFIDLTQEDTVMVETDDEDDVYEIDTPTCGLATPNHIIDLTEVPDPMEETYGDNSDQESVAPAREPLTSVITDLTRDKDFMDETEDEDDVQRIDLPALAPARNRVDLPVLAPSSNHVGLAQEQDFMETADEDGFGVNPTPTVAIAPNQGGDAMDVTGDEQDIPEVNAPTVIPTAAEPVDAVAGSSQNNPQVIDDDSEEAHEAKLELSLQQELLRTQERREAETRDASRLEQLLARDHSSLTLTSLSDEYADVRDSFNFIRGMHAEQSDLNTKASVIEKRMRVLMAPDPVPFENRRKAEILGKLWYANEKAATYMVCAENKFRDRASKENPRDMRVLLMAMKHQLLEMFEKYDARVKEYKAALESEAER</sequence>
<evidence type="ECO:0000256" key="2">
    <source>
        <dbReference type="SAM" id="MobiDB-lite"/>
    </source>
</evidence>
<dbReference type="KEGG" id="pno:SNOG_03858"/>
<name>A0A7U2EVV3_PHANO</name>
<evidence type="ECO:0000313" key="4">
    <source>
        <dbReference type="Proteomes" id="UP000663193"/>
    </source>
</evidence>
<dbReference type="AlphaFoldDB" id="A0A7U2EVV3"/>
<dbReference type="RefSeq" id="XP_001794403.1">
    <property type="nucleotide sequence ID" value="XM_001794351.1"/>
</dbReference>
<organism evidence="3 4">
    <name type="scientific">Phaeosphaeria nodorum (strain SN15 / ATCC MYA-4574 / FGSC 10173)</name>
    <name type="common">Glume blotch fungus</name>
    <name type="synonym">Parastagonospora nodorum</name>
    <dbReference type="NCBI Taxonomy" id="321614"/>
    <lineage>
        <taxon>Eukaryota</taxon>
        <taxon>Fungi</taxon>
        <taxon>Dikarya</taxon>
        <taxon>Ascomycota</taxon>
        <taxon>Pezizomycotina</taxon>
        <taxon>Dothideomycetes</taxon>
        <taxon>Pleosporomycetidae</taxon>
        <taxon>Pleosporales</taxon>
        <taxon>Pleosporineae</taxon>
        <taxon>Phaeosphaeriaceae</taxon>
        <taxon>Parastagonospora</taxon>
    </lineage>
</organism>
<gene>
    <name evidence="3" type="ORF">JI435_038580</name>
</gene>
<feature type="compositionally biased region" description="Basic and acidic residues" evidence="2">
    <location>
        <begin position="14"/>
        <end position="37"/>
    </location>
</feature>
<evidence type="ECO:0000313" key="3">
    <source>
        <dbReference type="EMBL" id="QRC93652.1"/>
    </source>
</evidence>
<proteinExistence type="predicted"/>
<accession>A0A7U2EVV3</accession>
<dbReference type="EMBL" id="CP069025">
    <property type="protein sequence ID" value="QRC93652.1"/>
    <property type="molecule type" value="Genomic_DNA"/>
</dbReference>
<evidence type="ECO:0000256" key="1">
    <source>
        <dbReference type="SAM" id="Coils"/>
    </source>
</evidence>
<keyword evidence="4" id="KW-1185">Reference proteome</keyword>
<dbReference type="Proteomes" id="UP000663193">
    <property type="component" value="Chromosome 3"/>
</dbReference>
<feature type="coiled-coil region" evidence="1">
    <location>
        <begin position="52"/>
        <end position="79"/>
    </location>
</feature>
<dbReference type="VEuPathDB" id="FungiDB:JI435_038580"/>
<keyword evidence="1" id="KW-0175">Coiled coil</keyword>
<protein>
    <submittedName>
        <fullName evidence="3">Uncharacterized protein</fullName>
    </submittedName>
</protein>